<evidence type="ECO:0000313" key="3">
    <source>
        <dbReference type="EMBL" id="GAA4639918.1"/>
    </source>
</evidence>
<gene>
    <name evidence="3" type="ORF">GCM10023196_103380</name>
</gene>
<organism evidence="3 4">
    <name type="scientific">Actinoallomurus vinaceus</name>
    <dbReference type="NCBI Taxonomy" id="1080074"/>
    <lineage>
        <taxon>Bacteria</taxon>
        <taxon>Bacillati</taxon>
        <taxon>Actinomycetota</taxon>
        <taxon>Actinomycetes</taxon>
        <taxon>Streptosporangiales</taxon>
        <taxon>Thermomonosporaceae</taxon>
        <taxon>Actinoallomurus</taxon>
    </lineage>
</organism>
<dbReference type="InterPro" id="IPR014529">
    <property type="entry name" value="UCP026631"/>
</dbReference>
<keyword evidence="1" id="KW-0472">Membrane</keyword>
<accession>A0ABP8UWP8</accession>
<name>A0ABP8UWP8_9ACTN</name>
<feature type="transmembrane region" description="Helical" evidence="1">
    <location>
        <begin position="369"/>
        <end position="394"/>
    </location>
</feature>
<comment type="caution">
    <text evidence="3">The sequence shown here is derived from an EMBL/GenBank/DDBJ whole genome shotgun (WGS) entry which is preliminary data.</text>
</comment>
<dbReference type="PANTHER" id="PTHR34473">
    <property type="entry name" value="UPF0699 TRANSMEMBRANE PROTEIN YDBS"/>
    <property type="match status" value="1"/>
</dbReference>
<keyword evidence="1" id="KW-0812">Transmembrane</keyword>
<feature type="transmembrane region" description="Helical" evidence="1">
    <location>
        <begin position="49"/>
        <end position="67"/>
    </location>
</feature>
<dbReference type="RefSeq" id="WP_345443514.1">
    <property type="nucleotide sequence ID" value="NZ_BAABHK010000030.1"/>
</dbReference>
<dbReference type="Pfam" id="PF03703">
    <property type="entry name" value="bPH_2"/>
    <property type="match status" value="2"/>
</dbReference>
<feature type="transmembrane region" description="Helical" evidence="1">
    <location>
        <begin position="182"/>
        <end position="201"/>
    </location>
</feature>
<keyword evidence="4" id="KW-1185">Reference proteome</keyword>
<evidence type="ECO:0000313" key="4">
    <source>
        <dbReference type="Proteomes" id="UP001501442"/>
    </source>
</evidence>
<evidence type="ECO:0000259" key="2">
    <source>
        <dbReference type="Pfam" id="PF03703"/>
    </source>
</evidence>
<dbReference type="PANTHER" id="PTHR34473:SF2">
    <property type="entry name" value="UPF0699 TRANSMEMBRANE PROTEIN YDBT"/>
    <property type="match status" value="1"/>
</dbReference>
<reference evidence="4" key="1">
    <citation type="journal article" date="2019" name="Int. J. Syst. Evol. Microbiol.">
        <title>The Global Catalogue of Microorganisms (GCM) 10K type strain sequencing project: providing services to taxonomists for standard genome sequencing and annotation.</title>
        <authorList>
            <consortium name="The Broad Institute Genomics Platform"/>
            <consortium name="The Broad Institute Genome Sequencing Center for Infectious Disease"/>
            <person name="Wu L."/>
            <person name="Ma J."/>
        </authorList>
    </citation>
    <scope>NUCLEOTIDE SEQUENCE [LARGE SCALE GENOMIC DNA]</scope>
    <source>
        <strain evidence="4">JCM 17939</strain>
    </source>
</reference>
<dbReference type="Proteomes" id="UP001501442">
    <property type="component" value="Unassembled WGS sequence"/>
</dbReference>
<proteinExistence type="predicted"/>
<dbReference type="InterPro" id="IPR005182">
    <property type="entry name" value="YdbS-like_PH"/>
</dbReference>
<dbReference type="PIRSF" id="PIRSF026631">
    <property type="entry name" value="UCP026631"/>
    <property type="match status" value="1"/>
</dbReference>
<keyword evidence="1" id="KW-1133">Transmembrane helix</keyword>
<feature type="transmembrane region" description="Helical" evidence="1">
    <location>
        <begin position="233"/>
        <end position="255"/>
    </location>
</feature>
<evidence type="ECO:0000256" key="1">
    <source>
        <dbReference type="SAM" id="Phobius"/>
    </source>
</evidence>
<dbReference type="EMBL" id="BAABHK010000030">
    <property type="protein sequence ID" value="GAA4639918.1"/>
    <property type="molecule type" value="Genomic_DNA"/>
</dbReference>
<protein>
    <submittedName>
        <fullName evidence="3">PH domain-containing protein</fullName>
    </submittedName>
</protein>
<sequence>MTAIENGAGEWRRLSTRMLLIHPVQELLRAWPLLLGLVVAGSAGGHGSWWSLIATGLVILGGLLRWFTTTYRVTAEQVQVRKGLLRRQVLTVPRDRIRTVDVTAHALHRSLGLAKVEIGTGRTDRKNDGVKLDAMNAAEAARLREELLHRADTGAPAASAVRAAELPRETLLARMRPEWLRYGPFTLTGFVTVGVVAGVVWRSLNEAHVDPRRIGALSALVDRFQRTPLAVDVLVVVVALLVVVAVASTLGYLLAFHGFRLTRNSAGTLHVTRGLITTRSITIEERRLRGVEFSEPLLLRAVGAARCIAITTGLRVGRGAERGGSLLLPPAPRPEALRVAGAVLRNDAPFTAPLTGHGPRATRRRFSRALGVTLLVLAATLALWGLGAVPAWTWEAAIAPVPLAALVAADRAHALGHTVLNGTLVSRRGSLVRRRNVLSCEGIIGWNLRRSFFQRRSGLATLVATTAAGRQRVEVQDVPLKEALRVAEEALPGLLTPFLER</sequence>
<feature type="domain" description="YdbS-like PH" evidence="2">
    <location>
        <begin position="66"/>
        <end position="146"/>
    </location>
</feature>
<feature type="transmembrane region" description="Helical" evidence="1">
    <location>
        <begin position="27"/>
        <end position="43"/>
    </location>
</feature>
<feature type="domain" description="YdbS-like PH" evidence="2">
    <location>
        <begin position="418"/>
        <end position="488"/>
    </location>
</feature>